<reference evidence="7 8" key="1">
    <citation type="journal article" date="2019" name="Int. J. Syst. Evol. Microbiol.">
        <title>The Global Catalogue of Microorganisms (GCM) 10K type strain sequencing project: providing services to taxonomists for standard genome sequencing and annotation.</title>
        <authorList>
            <consortium name="The Broad Institute Genomics Platform"/>
            <consortium name="The Broad Institute Genome Sequencing Center for Infectious Disease"/>
            <person name="Wu L."/>
            <person name="Ma J."/>
        </authorList>
    </citation>
    <scope>NUCLEOTIDE SEQUENCE [LARGE SCALE GENOMIC DNA]</scope>
    <source>
        <strain evidence="7 8">JCM 14603</strain>
    </source>
</reference>
<evidence type="ECO:0000256" key="5">
    <source>
        <dbReference type="ARBA" id="ARBA00023136"/>
    </source>
</evidence>
<dbReference type="Gene3D" id="1.10.3860.10">
    <property type="entry name" value="Sodium:dicarboxylate symporter"/>
    <property type="match status" value="1"/>
</dbReference>
<evidence type="ECO:0000256" key="4">
    <source>
        <dbReference type="ARBA" id="ARBA00022989"/>
    </source>
</evidence>
<keyword evidence="2" id="KW-0813">Transport</keyword>
<organism evidence="7 8">
    <name type="scientific">Sphingomonas insulae</name>
    <dbReference type="NCBI Taxonomy" id="424800"/>
    <lineage>
        <taxon>Bacteria</taxon>
        <taxon>Pseudomonadati</taxon>
        <taxon>Pseudomonadota</taxon>
        <taxon>Alphaproteobacteria</taxon>
        <taxon>Sphingomonadales</taxon>
        <taxon>Sphingomonadaceae</taxon>
        <taxon>Sphingomonas</taxon>
    </lineage>
</organism>
<evidence type="ECO:0000256" key="2">
    <source>
        <dbReference type="ARBA" id="ARBA00022448"/>
    </source>
</evidence>
<sequence>MKVATQIPGACANRDGRPRHWYRHLDARVVAAIVLAAVVGHVWPATDEALTPPGGGFTTLVMTVITPVIVLTLVDGIAGLRERRTVGRVAAGAFGYVAFFFTRALIFGRVVGNVAQPGAGMNVDPATLDAGAVTEHANGAHEPTTTGFLMAVKLDLPLPNAIFNERGPVATAAGSAPINTIQGE</sequence>
<comment type="subcellular location">
    <subcellularLocation>
        <location evidence="1">Membrane</location>
        <topology evidence="1">Multi-pass membrane protein</topology>
    </subcellularLocation>
</comment>
<dbReference type="Pfam" id="PF00375">
    <property type="entry name" value="SDF"/>
    <property type="match status" value="1"/>
</dbReference>
<name>A0ABN1HQ15_9SPHN</name>
<feature type="transmembrane region" description="Helical" evidence="6">
    <location>
        <begin position="55"/>
        <end position="74"/>
    </location>
</feature>
<dbReference type="SUPFAM" id="SSF118215">
    <property type="entry name" value="Proton glutamate symport protein"/>
    <property type="match status" value="1"/>
</dbReference>
<evidence type="ECO:0000313" key="7">
    <source>
        <dbReference type="EMBL" id="GAA0662508.1"/>
    </source>
</evidence>
<evidence type="ECO:0000256" key="1">
    <source>
        <dbReference type="ARBA" id="ARBA00004141"/>
    </source>
</evidence>
<dbReference type="RefSeq" id="WP_163957802.1">
    <property type="nucleotide sequence ID" value="NZ_BAAAES010000006.1"/>
</dbReference>
<keyword evidence="5 6" id="KW-0472">Membrane</keyword>
<feature type="transmembrane region" description="Helical" evidence="6">
    <location>
        <begin position="25"/>
        <end position="43"/>
    </location>
</feature>
<dbReference type="InterPro" id="IPR001991">
    <property type="entry name" value="Na-dicarboxylate_symporter"/>
</dbReference>
<keyword evidence="4 6" id="KW-1133">Transmembrane helix</keyword>
<gene>
    <name evidence="7" type="ORF">GCM10009102_09370</name>
</gene>
<evidence type="ECO:0000256" key="3">
    <source>
        <dbReference type="ARBA" id="ARBA00022692"/>
    </source>
</evidence>
<keyword evidence="3 6" id="KW-0812">Transmembrane</keyword>
<protein>
    <submittedName>
        <fullName evidence="7">Uncharacterized protein</fullName>
    </submittedName>
</protein>
<accession>A0ABN1HQ15</accession>
<evidence type="ECO:0000256" key="6">
    <source>
        <dbReference type="SAM" id="Phobius"/>
    </source>
</evidence>
<dbReference type="EMBL" id="BAAAES010000006">
    <property type="protein sequence ID" value="GAA0662508.1"/>
    <property type="molecule type" value="Genomic_DNA"/>
</dbReference>
<dbReference type="Proteomes" id="UP001500238">
    <property type="component" value="Unassembled WGS sequence"/>
</dbReference>
<evidence type="ECO:0000313" key="8">
    <source>
        <dbReference type="Proteomes" id="UP001500238"/>
    </source>
</evidence>
<keyword evidence="8" id="KW-1185">Reference proteome</keyword>
<dbReference type="InterPro" id="IPR036458">
    <property type="entry name" value="Na:dicarbo_symporter_sf"/>
</dbReference>
<proteinExistence type="predicted"/>
<comment type="caution">
    <text evidence="7">The sequence shown here is derived from an EMBL/GenBank/DDBJ whole genome shotgun (WGS) entry which is preliminary data.</text>
</comment>
<feature type="transmembrane region" description="Helical" evidence="6">
    <location>
        <begin position="86"/>
        <end position="106"/>
    </location>
</feature>